<keyword evidence="2" id="KW-1185">Reference proteome</keyword>
<reference evidence="1 2" key="1">
    <citation type="submission" date="2016-08" db="EMBL/GenBank/DDBJ databases">
        <authorList>
            <person name="Seilhamer J.J."/>
        </authorList>
    </citation>
    <scope>NUCLEOTIDE SEQUENCE [LARGE SCALE GENOMIC DNA]</scope>
    <source>
        <strain evidence="1 2">BRTC-1</strain>
    </source>
</reference>
<sequence>MLKFDGVSSFYANYLEVMNPRISLHQDKPDTVLISYDGKGEKKIKHEAFCPTLSANNVRTPHRDVEINFKVESAFHCLVSKFYADYPHLSNVSFFKLGQKIRGQDDATKVLIEIYNILRLIRNKFHHDKFGGLSWDDHRNLTVKGDENLVITENGVRLSIYIVWYCLKNNMKHLYNRIVLNYLYADLVKNVKKISYGFDNKKTTSLKSLNNQWKTITHSNRNIVQGEIIEICNNGYMIDRQKCFISDFVPDTNGEEKLMECLYRRLDYQFQINGTEYLIPDEYFFNKGDGIKAFISEDDLKKFIYYPLEIANF</sequence>
<dbReference type="KEGG" id="ala:BFG52_07790"/>
<gene>
    <name evidence="1" type="ORF">BFG52_07790</name>
</gene>
<dbReference type="RefSeq" id="WP_067554354.1">
    <property type="nucleotide sequence ID" value="NZ_CP016895.1"/>
</dbReference>
<dbReference type="AlphaFoldDB" id="A0A1B2LZA5"/>
<organism evidence="1 2">
    <name type="scientific">Acinetobacter larvae</name>
    <dbReference type="NCBI Taxonomy" id="1789224"/>
    <lineage>
        <taxon>Bacteria</taxon>
        <taxon>Pseudomonadati</taxon>
        <taxon>Pseudomonadota</taxon>
        <taxon>Gammaproteobacteria</taxon>
        <taxon>Moraxellales</taxon>
        <taxon>Moraxellaceae</taxon>
        <taxon>Acinetobacter</taxon>
    </lineage>
</organism>
<dbReference type="EMBL" id="CP016895">
    <property type="protein sequence ID" value="AOA58266.1"/>
    <property type="molecule type" value="Genomic_DNA"/>
</dbReference>
<evidence type="ECO:0000313" key="1">
    <source>
        <dbReference type="EMBL" id="AOA58266.1"/>
    </source>
</evidence>
<proteinExistence type="predicted"/>
<evidence type="ECO:0000313" key="2">
    <source>
        <dbReference type="Proteomes" id="UP000093391"/>
    </source>
</evidence>
<accession>A0A1B2LZA5</accession>
<dbReference type="Proteomes" id="UP000093391">
    <property type="component" value="Chromosome"/>
</dbReference>
<dbReference type="STRING" id="1789224.BFG52_07790"/>
<protein>
    <submittedName>
        <fullName evidence="1">Uncharacterized protein</fullName>
    </submittedName>
</protein>
<name>A0A1B2LZA5_9GAMM</name>